<dbReference type="AlphaFoldDB" id="A0A5J4V9C6"/>
<dbReference type="EMBL" id="SNRW01008668">
    <property type="protein sequence ID" value="KAA6379158.1"/>
    <property type="molecule type" value="Genomic_DNA"/>
</dbReference>
<proteinExistence type="predicted"/>
<accession>A0A5J4V9C6</accession>
<protein>
    <submittedName>
        <fullName evidence="1">Uncharacterized protein</fullName>
    </submittedName>
</protein>
<gene>
    <name evidence="1" type="ORF">EZS28_025315</name>
</gene>
<organism evidence="1 2">
    <name type="scientific">Streblomastix strix</name>
    <dbReference type="NCBI Taxonomy" id="222440"/>
    <lineage>
        <taxon>Eukaryota</taxon>
        <taxon>Metamonada</taxon>
        <taxon>Preaxostyla</taxon>
        <taxon>Oxymonadida</taxon>
        <taxon>Streblomastigidae</taxon>
        <taxon>Streblomastix</taxon>
    </lineage>
</organism>
<comment type="caution">
    <text evidence="1">The sequence shown here is derived from an EMBL/GenBank/DDBJ whole genome shotgun (WGS) entry which is preliminary data.</text>
</comment>
<name>A0A5J4V9C6_9EUKA</name>
<sequence>MENEQEIQEAARAIVFFTDSYTQNKKRKEKEQPESKSNPSLTEITANLQSLQYQTQMNMSCKQVIQIPNLLQSLIELTRFKLDTHFNKEKDLLELEVRHSSRRCLYLIQRFGDEQDQTELVNQGYGRVISFSYCTAGGIGEEHNKEINDGLLNIYNFLKTLHEGRNNNYQPSFQPLPLLARRSDEQKEEEGADEEIEAQMKNNGHYDSFKHEAIWAKVATLNRFIHDN</sequence>
<evidence type="ECO:0000313" key="2">
    <source>
        <dbReference type="Proteomes" id="UP000324800"/>
    </source>
</evidence>
<reference evidence="1 2" key="1">
    <citation type="submission" date="2019-03" db="EMBL/GenBank/DDBJ databases">
        <title>Single cell metagenomics reveals metabolic interactions within the superorganism composed of flagellate Streblomastix strix and complex community of Bacteroidetes bacteria on its surface.</title>
        <authorList>
            <person name="Treitli S.C."/>
            <person name="Kolisko M."/>
            <person name="Husnik F."/>
            <person name="Keeling P."/>
            <person name="Hampl V."/>
        </authorList>
    </citation>
    <scope>NUCLEOTIDE SEQUENCE [LARGE SCALE GENOMIC DNA]</scope>
    <source>
        <strain evidence="1">ST1C</strain>
    </source>
</reference>
<dbReference type="Proteomes" id="UP000324800">
    <property type="component" value="Unassembled WGS sequence"/>
</dbReference>
<evidence type="ECO:0000313" key="1">
    <source>
        <dbReference type="EMBL" id="KAA6379158.1"/>
    </source>
</evidence>